<dbReference type="AlphaFoldDB" id="A0A7S3LXI3"/>
<feature type="transmembrane region" description="Helical" evidence="6">
    <location>
        <begin position="486"/>
        <end position="507"/>
    </location>
</feature>
<dbReference type="GO" id="GO:0005254">
    <property type="term" value="F:chloride channel activity"/>
    <property type="evidence" value="ECO:0007669"/>
    <property type="project" value="TreeGrafter"/>
</dbReference>
<evidence type="ECO:0000256" key="2">
    <source>
        <dbReference type="ARBA" id="ARBA00022692"/>
    </source>
</evidence>
<dbReference type="GO" id="GO:0016020">
    <property type="term" value="C:membrane"/>
    <property type="evidence" value="ECO:0007669"/>
    <property type="project" value="UniProtKB-SubCell"/>
</dbReference>
<dbReference type="Pfam" id="PF04547">
    <property type="entry name" value="Anoctamin"/>
    <property type="match status" value="1"/>
</dbReference>
<dbReference type="PANTHER" id="PTHR12308">
    <property type="entry name" value="ANOCTAMIN"/>
    <property type="match status" value="1"/>
</dbReference>
<dbReference type="InterPro" id="IPR049452">
    <property type="entry name" value="Anoctamin_TM"/>
</dbReference>
<reference evidence="8" key="1">
    <citation type="submission" date="2021-01" db="EMBL/GenBank/DDBJ databases">
        <authorList>
            <person name="Corre E."/>
            <person name="Pelletier E."/>
            <person name="Niang G."/>
            <person name="Scheremetjew M."/>
            <person name="Finn R."/>
            <person name="Kale V."/>
            <person name="Holt S."/>
            <person name="Cochrane G."/>
            <person name="Meng A."/>
            <person name="Brown T."/>
            <person name="Cohen L."/>
        </authorList>
    </citation>
    <scope>NUCLEOTIDE SEQUENCE</scope>
    <source>
        <strain evidence="8">NIES-2562</strain>
    </source>
</reference>
<keyword evidence="2 6" id="KW-0812">Transmembrane</keyword>
<keyword evidence="3 6" id="KW-1133">Transmembrane helix</keyword>
<sequence>MADVAVEDLRLVLEEEEWKPYGDGVRMVGEGYDYCIALPIPSVKHAKDEGKAEAVTQQQVQLLKDVRSQGLECKVIKSRDDDEYFVLIRASESLLDKAAEKMHNQYKVKPLRVLNKDDGSEYELNNMFLEYSLDKADMFENGGEHRRVPDAPVTSNMRASVRRQQIILALMKEDQPIGKELDFEKLRKKGVVNSIFPLHDEPCRRWLMENWATMKPGKPGVGRAWNFCIAKQPLDEIRNYYGEKVAMYFAWLGFYTQWLFFATVVSVCFGLFQMYVIYAEVTDDRVTPFYCLFLAVWATFYLEFWKRKCAALSHRWGVSDYSARETPRPEFVGVMKFNPYSGRDEEVNKKTWIVKILAGIPAVFLIIAVVLAAAISLLIYRFVIKYAFAGDTDTISYLVDGNSSATTCLPPHSYHNDTGACWATIEFVNYKKDGVCTGFCFLWEKASTGVLSAVLMMTMSMVYKRVAYFLNNWENHRLDSEYDNHLVAKTFIFQFINSYITLFWFAFRNSVQLCTNNFNEHLKIPCTEERTVDCSVANGTVALVREYDLIEREYQTNAYPIASNSCLQNLSLQLAIVFILKQALNNFMELGVPAIKRKVKTMLETRKLRKEAQAKAGNGGDEEVVRAAEQEVAELSSVGVQSKMGDYRTFEDYNEIIVQFGYVTLFAAAFPLASALAWVNNIFEVRVDSFKLTREEKRPHFQRAASPGTWQGIMELMTIIAVITNVLLLGVTTDSLPMLLNIAADLSESTFTEAALFQEFYYGLWAMVVLEHLLFLLKYIIGILVPDVPKWVRNEKIGFDLWVQKKAQEEANARQVSSSSTGEVRVQATRADELDLDNVPPEASLAQ</sequence>
<feature type="domain" description="Anoctamin transmembrane" evidence="7">
    <location>
        <begin position="237"/>
        <end position="796"/>
    </location>
</feature>
<evidence type="ECO:0000259" key="7">
    <source>
        <dbReference type="Pfam" id="PF04547"/>
    </source>
</evidence>
<protein>
    <recommendedName>
        <fullName evidence="7">Anoctamin transmembrane domain-containing protein</fullName>
    </recommendedName>
</protein>
<evidence type="ECO:0000256" key="1">
    <source>
        <dbReference type="ARBA" id="ARBA00004141"/>
    </source>
</evidence>
<evidence type="ECO:0000256" key="4">
    <source>
        <dbReference type="ARBA" id="ARBA00023136"/>
    </source>
</evidence>
<feature type="transmembrane region" description="Helical" evidence="6">
    <location>
        <begin position="356"/>
        <end position="380"/>
    </location>
</feature>
<evidence type="ECO:0000313" key="8">
    <source>
        <dbReference type="EMBL" id="CAE0270241.1"/>
    </source>
</evidence>
<keyword evidence="4 6" id="KW-0472">Membrane</keyword>
<feature type="transmembrane region" description="Helical" evidence="6">
    <location>
        <begin position="287"/>
        <end position="305"/>
    </location>
</feature>
<feature type="transmembrane region" description="Helical" evidence="6">
    <location>
        <begin position="704"/>
        <end position="731"/>
    </location>
</feature>
<proteinExistence type="predicted"/>
<feature type="region of interest" description="Disordered" evidence="5">
    <location>
        <begin position="812"/>
        <end position="847"/>
    </location>
</feature>
<accession>A0A7S3LXI3</accession>
<evidence type="ECO:0000256" key="5">
    <source>
        <dbReference type="SAM" id="MobiDB-lite"/>
    </source>
</evidence>
<dbReference type="EMBL" id="HBIB01049410">
    <property type="protein sequence ID" value="CAE0270241.1"/>
    <property type="molecule type" value="Transcribed_RNA"/>
</dbReference>
<feature type="transmembrane region" description="Helical" evidence="6">
    <location>
        <begin position="248"/>
        <end position="275"/>
    </location>
</feature>
<feature type="transmembrane region" description="Helical" evidence="6">
    <location>
        <begin position="660"/>
        <end position="683"/>
    </location>
</feature>
<feature type="transmembrane region" description="Helical" evidence="6">
    <location>
        <begin position="449"/>
        <end position="466"/>
    </location>
</feature>
<comment type="subcellular location">
    <subcellularLocation>
        <location evidence="1">Membrane</location>
        <topology evidence="1">Multi-pass membrane protein</topology>
    </subcellularLocation>
</comment>
<dbReference type="PANTHER" id="PTHR12308:SF73">
    <property type="entry name" value="ANOCTAMIN"/>
    <property type="match status" value="1"/>
</dbReference>
<dbReference type="InterPro" id="IPR007632">
    <property type="entry name" value="Anoctamin"/>
</dbReference>
<gene>
    <name evidence="8" type="ORF">PBIL07802_LOCUS32596</name>
</gene>
<name>A0A7S3LXI3_9EUKA</name>
<evidence type="ECO:0000256" key="6">
    <source>
        <dbReference type="SAM" id="Phobius"/>
    </source>
</evidence>
<feature type="transmembrane region" description="Helical" evidence="6">
    <location>
        <begin position="760"/>
        <end position="785"/>
    </location>
</feature>
<organism evidence="8">
    <name type="scientific">Palpitomonas bilix</name>
    <dbReference type="NCBI Taxonomy" id="652834"/>
    <lineage>
        <taxon>Eukaryota</taxon>
        <taxon>Eukaryota incertae sedis</taxon>
    </lineage>
</organism>
<evidence type="ECO:0000256" key="3">
    <source>
        <dbReference type="ARBA" id="ARBA00022989"/>
    </source>
</evidence>